<dbReference type="InterPro" id="IPR050766">
    <property type="entry name" value="Bact_Lucif_Oxidored"/>
</dbReference>
<accession>A0A7W6FYE6</accession>
<dbReference type="InterPro" id="IPR036661">
    <property type="entry name" value="Luciferase-like_sf"/>
</dbReference>
<evidence type="ECO:0000259" key="2">
    <source>
        <dbReference type="Pfam" id="PF00296"/>
    </source>
</evidence>
<organism evidence="3 4">
    <name type="scientific">Novosphingobium fluoreni</name>
    <dbReference type="NCBI Taxonomy" id="1391222"/>
    <lineage>
        <taxon>Bacteria</taxon>
        <taxon>Pseudomonadati</taxon>
        <taxon>Pseudomonadota</taxon>
        <taxon>Alphaproteobacteria</taxon>
        <taxon>Sphingomonadales</taxon>
        <taxon>Sphingomonadaceae</taxon>
        <taxon>Novosphingobium</taxon>
    </lineage>
</organism>
<dbReference type="GO" id="GO:0005829">
    <property type="term" value="C:cytosol"/>
    <property type="evidence" value="ECO:0007669"/>
    <property type="project" value="TreeGrafter"/>
</dbReference>
<dbReference type="GO" id="GO:0016705">
    <property type="term" value="F:oxidoreductase activity, acting on paired donors, with incorporation or reduction of molecular oxygen"/>
    <property type="evidence" value="ECO:0007669"/>
    <property type="project" value="InterPro"/>
</dbReference>
<dbReference type="InterPro" id="IPR019949">
    <property type="entry name" value="CmoO-like"/>
</dbReference>
<dbReference type="Proteomes" id="UP000561459">
    <property type="component" value="Unassembled WGS sequence"/>
</dbReference>
<dbReference type="AlphaFoldDB" id="A0A7W6FYE6"/>
<dbReference type="PANTHER" id="PTHR30137">
    <property type="entry name" value="LUCIFERASE-LIKE MONOOXYGENASE"/>
    <property type="match status" value="1"/>
</dbReference>
<dbReference type="SUPFAM" id="SSF51679">
    <property type="entry name" value="Bacterial luciferase-like"/>
    <property type="match status" value="1"/>
</dbReference>
<dbReference type="Pfam" id="PF00296">
    <property type="entry name" value="Bac_luciferase"/>
    <property type="match status" value="1"/>
</dbReference>
<dbReference type="PANTHER" id="PTHR30137:SF20">
    <property type="entry name" value="N-ACETYL-S-ALKYLCYSTEINE MONOOXYGENASE"/>
    <property type="match status" value="1"/>
</dbReference>
<gene>
    <name evidence="3" type="ORF">GGR39_001890</name>
</gene>
<evidence type="ECO:0000313" key="4">
    <source>
        <dbReference type="Proteomes" id="UP000561459"/>
    </source>
</evidence>
<name>A0A7W6FYE6_9SPHN</name>
<sequence>MPTDPYRLSLLDKAFVPEGADAPDALASTVALAQLAEELGFHRYWFAEHRGMAMAGSTAPEALVAFVLARTSRIRVGSGGVMLQHYAPFKVAETFRLLAALAPGRVDLGVGRAPGGMPQATRALRANQEGARPDAFADKLDELEAFVVGNLPEDHRWAGALAAPEPVTPPARILLGASLESAETAAHLGWDYCYAGHFDGDPDRMARVFGRFADLTGRRPLLALVAFADSSEERARSLAKPLRLYRVRLANGQSVNLPDLAAAAEFARQSGATEYTADPIAPDVLAGTGEQIRDALDDLHDRLGVEEFIIDIPVADHAQRRGAMETLARAMQADRAIARVAA</sequence>
<comment type="caution">
    <text evidence="3">The sequence shown here is derived from an EMBL/GenBank/DDBJ whole genome shotgun (WGS) entry which is preliminary data.</text>
</comment>
<proteinExistence type="predicted"/>
<keyword evidence="4" id="KW-1185">Reference proteome</keyword>
<dbReference type="RefSeq" id="WP_183616895.1">
    <property type="nucleotide sequence ID" value="NZ_JACIDY010000004.1"/>
</dbReference>
<protein>
    <submittedName>
        <fullName evidence="3">Luciferase family oxidoreductase group 1</fullName>
    </submittedName>
</protein>
<dbReference type="InterPro" id="IPR011251">
    <property type="entry name" value="Luciferase-like_dom"/>
</dbReference>
<dbReference type="EMBL" id="JACIDY010000004">
    <property type="protein sequence ID" value="MBB3940233.1"/>
    <property type="molecule type" value="Genomic_DNA"/>
</dbReference>
<evidence type="ECO:0000256" key="1">
    <source>
        <dbReference type="ARBA" id="ARBA00007789"/>
    </source>
</evidence>
<feature type="domain" description="Luciferase-like" evidence="2">
    <location>
        <begin position="19"/>
        <end position="302"/>
    </location>
</feature>
<comment type="similarity">
    <text evidence="1">To bacterial alkanal monooxygenase alpha and beta chains.</text>
</comment>
<reference evidence="3 4" key="1">
    <citation type="submission" date="2020-08" db="EMBL/GenBank/DDBJ databases">
        <title>Genomic Encyclopedia of Type Strains, Phase IV (KMG-IV): sequencing the most valuable type-strain genomes for metagenomic binning, comparative biology and taxonomic classification.</title>
        <authorList>
            <person name="Goeker M."/>
        </authorList>
    </citation>
    <scope>NUCLEOTIDE SEQUENCE [LARGE SCALE GENOMIC DNA]</scope>
    <source>
        <strain evidence="3 4">DSM 27568</strain>
    </source>
</reference>
<dbReference type="NCBIfam" id="TIGR03558">
    <property type="entry name" value="oxido_grp_1"/>
    <property type="match status" value="1"/>
</dbReference>
<evidence type="ECO:0000313" key="3">
    <source>
        <dbReference type="EMBL" id="MBB3940233.1"/>
    </source>
</evidence>
<dbReference type="Gene3D" id="3.20.20.30">
    <property type="entry name" value="Luciferase-like domain"/>
    <property type="match status" value="1"/>
</dbReference>